<evidence type="ECO:0000313" key="3">
    <source>
        <dbReference type="Proteomes" id="UP001649381"/>
    </source>
</evidence>
<keyword evidence="1" id="KW-0472">Membrane</keyword>
<comment type="caution">
    <text evidence="2">The sequence shown here is derived from an EMBL/GenBank/DDBJ whole genome shotgun (WGS) entry which is preliminary data.</text>
</comment>
<keyword evidence="3" id="KW-1185">Reference proteome</keyword>
<sequence>MNKSRFTWVLISVMSILVISFTIGFHKSSPIEKFPVPLTAQIEKHKAGHVSYKYKGFNQLYLMQLKLRGWKEVDQIGSAITLEKNGTSMIIITFKDGFILSK</sequence>
<proteinExistence type="predicted"/>
<name>A0ABS9H3C7_9BACL</name>
<keyword evidence="1" id="KW-0812">Transmembrane</keyword>
<accession>A0ABS9H3C7</accession>
<dbReference type="RefSeq" id="WP_236335006.1">
    <property type="nucleotide sequence ID" value="NZ_JAKIJS010000001.1"/>
</dbReference>
<evidence type="ECO:0000256" key="1">
    <source>
        <dbReference type="SAM" id="Phobius"/>
    </source>
</evidence>
<dbReference type="EMBL" id="JAKIJS010000001">
    <property type="protein sequence ID" value="MCF6138441.1"/>
    <property type="molecule type" value="Genomic_DNA"/>
</dbReference>
<reference evidence="2 3" key="1">
    <citation type="submission" date="2022-01" db="EMBL/GenBank/DDBJ databases">
        <title>Alkalihalobacillus sp. EGI L200015, a novel bacterium isolated from a salt lake sediment.</title>
        <authorList>
            <person name="Gao L."/>
            <person name="Fang B.-Z."/>
            <person name="Li W.-J."/>
        </authorList>
    </citation>
    <scope>NUCLEOTIDE SEQUENCE [LARGE SCALE GENOMIC DNA]</scope>
    <source>
        <strain evidence="2 3">KCTC 12718</strain>
    </source>
</reference>
<dbReference type="Proteomes" id="UP001649381">
    <property type="component" value="Unassembled WGS sequence"/>
</dbReference>
<gene>
    <name evidence="2" type="ORF">L2716_11940</name>
</gene>
<evidence type="ECO:0000313" key="2">
    <source>
        <dbReference type="EMBL" id="MCF6138441.1"/>
    </source>
</evidence>
<protein>
    <submittedName>
        <fullName evidence="2">Uncharacterized protein</fullName>
    </submittedName>
</protein>
<feature type="transmembrane region" description="Helical" evidence="1">
    <location>
        <begin position="6"/>
        <end position="25"/>
    </location>
</feature>
<organism evidence="2 3">
    <name type="scientific">Pseudalkalibacillus berkeleyi</name>
    <dbReference type="NCBI Taxonomy" id="1069813"/>
    <lineage>
        <taxon>Bacteria</taxon>
        <taxon>Bacillati</taxon>
        <taxon>Bacillota</taxon>
        <taxon>Bacilli</taxon>
        <taxon>Bacillales</taxon>
        <taxon>Fictibacillaceae</taxon>
        <taxon>Pseudalkalibacillus</taxon>
    </lineage>
</organism>
<keyword evidence="1" id="KW-1133">Transmembrane helix</keyword>